<proteinExistence type="predicted"/>
<evidence type="ECO:0000313" key="1">
    <source>
        <dbReference type="EMBL" id="KZS14948.1"/>
    </source>
</evidence>
<evidence type="ECO:0000313" key="2">
    <source>
        <dbReference type="Proteomes" id="UP000076858"/>
    </source>
</evidence>
<keyword evidence="2" id="KW-1185">Reference proteome</keyword>
<gene>
    <name evidence="1" type="ORF">APZ42_019476</name>
</gene>
<protein>
    <submittedName>
        <fullName evidence="1">Uncharacterized protein</fullName>
    </submittedName>
</protein>
<sequence length="65" mass="7171">MSPFFIDCLSSGVGGESARPSLVLPFICHAISNEGKHNRKSVGRRWLLLSLVVRGKRPPFCLFEG</sequence>
<dbReference type="AlphaFoldDB" id="A0A164Y757"/>
<dbReference type="Proteomes" id="UP000076858">
    <property type="component" value="Unassembled WGS sequence"/>
</dbReference>
<organism evidence="1 2">
    <name type="scientific">Daphnia magna</name>
    <dbReference type="NCBI Taxonomy" id="35525"/>
    <lineage>
        <taxon>Eukaryota</taxon>
        <taxon>Metazoa</taxon>
        <taxon>Ecdysozoa</taxon>
        <taxon>Arthropoda</taxon>
        <taxon>Crustacea</taxon>
        <taxon>Branchiopoda</taxon>
        <taxon>Diplostraca</taxon>
        <taxon>Cladocera</taxon>
        <taxon>Anomopoda</taxon>
        <taxon>Daphniidae</taxon>
        <taxon>Daphnia</taxon>
    </lineage>
</organism>
<name>A0A164Y757_9CRUS</name>
<dbReference type="EMBL" id="LRGB01000930">
    <property type="protein sequence ID" value="KZS14948.1"/>
    <property type="molecule type" value="Genomic_DNA"/>
</dbReference>
<reference evidence="1 2" key="1">
    <citation type="submission" date="2016-03" db="EMBL/GenBank/DDBJ databases">
        <title>EvidentialGene: Evidence-directed Construction of Genes on Genomes.</title>
        <authorList>
            <person name="Gilbert D.G."/>
            <person name="Choi J.-H."/>
            <person name="Mockaitis K."/>
            <person name="Colbourne J."/>
            <person name="Pfrender M."/>
        </authorList>
    </citation>
    <scope>NUCLEOTIDE SEQUENCE [LARGE SCALE GENOMIC DNA]</scope>
    <source>
        <strain evidence="1 2">Xinb3</strain>
        <tissue evidence="1">Complete organism</tissue>
    </source>
</reference>
<accession>A0A164Y757</accession>
<comment type="caution">
    <text evidence="1">The sequence shown here is derived from an EMBL/GenBank/DDBJ whole genome shotgun (WGS) entry which is preliminary data.</text>
</comment>